<feature type="non-terminal residue" evidence="2">
    <location>
        <position position="201"/>
    </location>
</feature>
<sequence length="201" mass="22919">MSPYFDDEIFEELENDILNFSKKGNIMMLGDFNARTSNLKDFVSKEGNTFINDISETSFEPKIRESFDNSTNQHGKSLIEICKNCNMRILNGRTLGDSFGKPTSHHKNGTSVVDYIICDQELTQTIENFIVKPPTYLSDHSQIVTWIRTKQNINSTSNITPTPTSTTHKLPYQLTWENNSPISFTEALKSVEIQQKLESLI</sequence>
<dbReference type="InterPro" id="IPR036691">
    <property type="entry name" value="Endo/exonu/phosph_ase_sf"/>
</dbReference>
<feature type="domain" description="Endonuclease/exonuclease/phosphatase" evidence="1">
    <location>
        <begin position="9"/>
        <end position="143"/>
    </location>
</feature>
<protein>
    <recommendedName>
        <fullName evidence="1">Endonuclease/exonuclease/phosphatase domain-containing protein</fullName>
    </recommendedName>
</protein>
<evidence type="ECO:0000313" key="3">
    <source>
        <dbReference type="Proteomes" id="UP001152795"/>
    </source>
</evidence>
<dbReference type="EMBL" id="CACRXK020004487">
    <property type="protein sequence ID" value="CAB4002925.1"/>
    <property type="molecule type" value="Genomic_DNA"/>
</dbReference>
<dbReference type="Gene3D" id="3.60.10.10">
    <property type="entry name" value="Endonuclease/exonuclease/phosphatase"/>
    <property type="match status" value="1"/>
</dbReference>
<dbReference type="OrthoDB" id="5963756at2759"/>
<dbReference type="SUPFAM" id="SSF56219">
    <property type="entry name" value="DNase I-like"/>
    <property type="match status" value="1"/>
</dbReference>
<dbReference type="Pfam" id="PF14529">
    <property type="entry name" value="Exo_endo_phos_2"/>
    <property type="match status" value="1"/>
</dbReference>
<proteinExistence type="predicted"/>
<dbReference type="InterPro" id="IPR005135">
    <property type="entry name" value="Endo/exonuclease/phosphatase"/>
</dbReference>
<accession>A0A6S7HAT9</accession>
<dbReference type="Proteomes" id="UP001152795">
    <property type="component" value="Unassembled WGS sequence"/>
</dbReference>
<evidence type="ECO:0000259" key="1">
    <source>
        <dbReference type="Pfam" id="PF14529"/>
    </source>
</evidence>
<evidence type="ECO:0000313" key="2">
    <source>
        <dbReference type="EMBL" id="CAB4002925.1"/>
    </source>
</evidence>
<dbReference type="AlphaFoldDB" id="A0A6S7HAT9"/>
<keyword evidence="3" id="KW-1185">Reference proteome</keyword>
<dbReference type="GO" id="GO:0003824">
    <property type="term" value="F:catalytic activity"/>
    <property type="evidence" value="ECO:0007669"/>
    <property type="project" value="InterPro"/>
</dbReference>
<reference evidence="2" key="1">
    <citation type="submission" date="2020-04" db="EMBL/GenBank/DDBJ databases">
        <authorList>
            <person name="Alioto T."/>
            <person name="Alioto T."/>
            <person name="Gomez Garrido J."/>
        </authorList>
    </citation>
    <scope>NUCLEOTIDE SEQUENCE</scope>
    <source>
        <strain evidence="2">A484AB</strain>
    </source>
</reference>
<comment type="caution">
    <text evidence="2">The sequence shown here is derived from an EMBL/GenBank/DDBJ whole genome shotgun (WGS) entry which is preliminary data.</text>
</comment>
<name>A0A6S7HAT9_PARCT</name>
<gene>
    <name evidence="2" type="ORF">PACLA_8A077089</name>
</gene>
<organism evidence="2 3">
    <name type="scientific">Paramuricea clavata</name>
    <name type="common">Red gorgonian</name>
    <name type="synonym">Violescent sea-whip</name>
    <dbReference type="NCBI Taxonomy" id="317549"/>
    <lineage>
        <taxon>Eukaryota</taxon>
        <taxon>Metazoa</taxon>
        <taxon>Cnidaria</taxon>
        <taxon>Anthozoa</taxon>
        <taxon>Octocorallia</taxon>
        <taxon>Malacalcyonacea</taxon>
        <taxon>Plexauridae</taxon>
        <taxon>Paramuricea</taxon>
    </lineage>
</organism>